<feature type="compositionally biased region" description="Basic and acidic residues" evidence="1">
    <location>
        <begin position="47"/>
        <end position="62"/>
    </location>
</feature>
<proteinExistence type="predicted"/>
<gene>
    <name evidence="2" type="ORF">EVOR1521_LOCUS22574</name>
</gene>
<evidence type="ECO:0000313" key="3">
    <source>
        <dbReference type="Proteomes" id="UP001178507"/>
    </source>
</evidence>
<dbReference type="EMBL" id="CAUJNA010003316">
    <property type="protein sequence ID" value="CAJ1398926.1"/>
    <property type="molecule type" value="Genomic_DNA"/>
</dbReference>
<keyword evidence="3" id="KW-1185">Reference proteome</keyword>
<feature type="compositionally biased region" description="Basic and acidic residues" evidence="1">
    <location>
        <begin position="199"/>
        <end position="211"/>
    </location>
</feature>
<feature type="region of interest" description="Disordered" evidence="1">
    <location>
        <begin position="134"/>
        <end position="167"/>
    </location>
</feature>
<feature type="compositionally biased region" description="Basic residues" evidence="1">
    <location>
        <begin position="279"/>
        <end position="294"/>
    </location>
</feature>
<dbReference type="AlphaFoldDB" id="A0AA36J5N4"/>
<comment type="caution">
    <text evidence="2">The sequence shown here is derived from an EMBL/GenBank/DDBJ whole genome shotgun (WGS) entry which is preliminary data.</text>
</comment>
<organism evidence="2 3">
    <name type="scientific">Effrenium voratum</name>
    <dbReference type="NCBI Taxonomy" id="2562239"/>
    <lineage>
        <taxon>Eukaryota</taxon>
        <taxon>Sar</taxon>
        <taxon>Alveolata</taxon>
        <taxon>Dinophyceae</taxon>
        <taxon>Suessiales</taxon>
        <taxon>Symbiodiniaceae</taxon>
        <taxon>Effrenium</taxon>
    </lineage>
</organism>
<evidence type="ECO:0000313" key="2">
    <source>
        <dbReference type="EMBL" id="CAJ1398926.1"/>
    </source>
</evidence>
<feature type="compositionally biased region" description="Basic and acidic residues" evidence="1">
    <location>
        <begin position="153"/>
        <end position="162"/>
    </location>
</feature>
<name>A0AA36J5N4_9DINO</name>
<feature type="region of interest" description="Disordered" evidence="1">
    <location>
        <begin position="47"/>
        <end position="79"/>
    </location>
</feature>
<reference evidence="2" key="1">
    <citation type="submission" date="2023-08" db="EMBL/GenBank/DDBJ databases">
        <authorList>
            <person name="Chen Y."/>
            <person name="Shah S."/>
            <person name="Dougan E. K."/>
            <person name="Thang M."/>
            <person name="Chan C."/>
        </authorList>
    </citation>
    <scope>NUCLEOTIDE SEQUENCE</scope>
</reference>
<protein>
    <submittedName>
        <fullName evidence="2">Uncharacterized protein</fullName>
    </submittedName>
</protein>
<sequence length="294" mass="32382">MTGAMSACLESWQANLKTHAQEIRSSIPALEAAKKAAEEALAEAKAKFEEVDPSERPADRPTDLSATLDLREEAPETPETLQLALREAQQALTAACQELDFAQAELASCDANVGWKPPEVEVDPEIAAAIEAAKAEAEAAKAAQAKARAKSKPKPDEPKEEPLPEQPIVDFAIEALAKGYLELKQMATSTIERYNTSTREAEEERQREQERRRRQRKAAAQAAKDANRRPKGPPPEPIDLTAADFEPSMEESGSLPPRCSQFPCAPPLSSSPRPATPRRCPRCRWSRRCRRPTR</sequence>
<evidence type="ECO:0000256" key="1">
    <source>
        <dbReference type="SAM" id="MobiDB-lite"/>
    </source>
</evidence>
<feature type="region of interest" description="Disordered" evidence="1">
    <location>
        <begin position="191"/>
        <end position="294"/>
    </location>
</feature>
<accession>A0AA36J5N4</accession>
<dbReference type="Proteomes" id="UP001178507">
    <property type="component" value="Unassembled WGS sequence"/>
</dbReference>